<comment type="function">
    <text evidence="1">Catalyzes the hydrolytic cleavage of a subset of L-isoaspartyl (L-beta-aspartyl) dipeptides. Used to degrade proteins damaged by L-isoaspartyl residues formation.</text>
</comment>
<evidence type="ECO:0000256" key="5">
    <source>
        <dbReference type="PIRSR" id="PIRSR001238-50"/>
    </source>
</evidence>
<feature type="modified residue" description="N6-carboxylysine" evidence="5">
    <location>
        <position position="150"/>
    </location>
</feature>
<feature type="binding site" evidence="3">
    <location>
        <position position="94"/>
    </location>
    <ligand>
        <name>substrate</name>
    </ligand>
</feature>
<dbReference type="GO" id="GO:0008237">
    <property type="term" value="F:metallopeptidase activity"/>
    <property type="evidence" value="ECO:0007669"/>
    <property type="project" value="UniProtKB-KW"/>
</dbReference>
<dbReference type="SUPFAM" id="SSF51556">
    <property type="entry name" value="Metallo-dependent hydrolases"/>
    <property type="match status" value="1"/>
</dbReference>
<feature type="binding site" evidence="3">
    <location>
        <position position="221"/>
    </location>
    <ligand>
        <name>substrate</name>
    </ligand>
</feature>
<dbReference type="GO" id="GO:0046872">
    <property type="term" value="F:metal ion binding"/>
    <property type="evidence" value="ECO:0007669"/>
    <property type="project" value="UniProtKB-KW"/>
</dbReference>
<dbReference type="GO" id="GO:0008798">
    <property type="term" value="F:beta-aspartyl-peptidase activity"/>
    <property type="evidence" value="ECO:0007669"/>
    <property type="project" value="InterPro"/>
</dbReference>
<evidence type="ECO:0000313" key="7">
    <source>
        <dbReference type="EMBL" id="MSS78042.1"/>
    </source>
</evidence>
<feature type="binding site" description="via carbamate group" evidence="4">
    <location>
        <position position="150"/>
    </location>
    <ligand>
        <name>Zn(2+)</name>
        <dbReference type="ChEBI" id="CHEBI:29105"/>
        <label>2</label>
        <note>catalytic</note>
    </ligand>
</feature>
<feature type="binding site" evidence="4">
    <location>
        <position position="273"/>
    </location>
    <ligand>
        <name>Zn(2+)</name>
        <dbReference type="ChEBI" id="CHEBI:29105"/>
        <label>1</label>
        <note>catalytic</note>
    </ligand>
</feature>
<comment type="PTM">
    <text evidence="5">Carbamylation allows a single lysine to coordinate two zinc ions.</text>
</comment>
<comment type="caution">
    <text evidence="7">The sequence shown here is derived from an EMBL/GenBank/DDBJ whole genome shotgun (WGS) entry which is preliminary data.</text>
</comment>
<name>A0A6N7VT55_9FIRM</name>
<accession>A0A6N7VT55</accession>
<dbReference type="EC" id="3.4.19.-" evidence="1"/>
<dbReference type="PIRSF" id="PIRSF001238">
    <property type="entry name" value="IadA"/>
    <property type="match status" value="1"/>
</dbReference>
<comment type="similarity">
    <text evidence="1">Belongs to the peptidase M38 family.</text>
</comment>
<dbReference type="Pfam" id="PF01979">
    <property type="entry name" value="Amidohydro_1"/>
    <property type="match status" value="1"/>
</dbReference>
<gene>
    <name evidence="7" type="ORF">FYJ26_06360</name>
</gene>
<feature type="binding site" evidence="4">
    <location>
        <position position="58"/>
    </location>
    <ligand>
        <name>Zn(2+)</name>
        <dbReference type="ChEBI" id="CHEBI:29105"/>
        <label>1</label>
        <note>catalytic</note>
    </ligand>
</feature>
<feature type="binding site" description="via carbamate group" evidence="4">
    <location>
        <position position="150"/>
    </location>
    <ligand>
        <name>Zn(2+)</name>
        <dbReference type="ChEBI" id="CHEBI:29105"/>
        <label>1</label>
        <note>catalytic</note>
    </ligand>
</feature>
<dbReference type="PANTHER" id="PTHR43135:SF3">
    <property type="entry name" value="ALPHA-D-RIBOSE 1-METHYLPHOSPHONATE 5-TRIPHOSPHATE DIPHOSPHATASE"/>
    <property type="match status" value="1"/>
</dbReference>
<reference evidence="7 8" key="1">
    <citation type="submission" date="2019-08" db="EMBL/GenBank/DDBJ databases">
        <title>In-depth cultivation of the pig gut microbiome towards novel bacterial diversity and tailored functional studies.</title>
        <authorList>
            <person name="Wylensek D."/>
            <person name="Hitch T.C.A."/>
            <person name="Clavel T."/>
        </authorList>
    </citation>
    <scope>NUCLEOTIDE SEQUENCE [LARGE SCALE GENOMIC DNA]</scope>
    <source>
        <strain evidence="7 8">WCA-380-WT-2B</strain>
    </source>
</reference>
<dbReference type="PANTHER" id="PTHR43135">
    <property type="entry name" value="ALPHA-D-RIBOSE 1-METHYLPHOSPHONATE 5-TRIPHOSPHATE DIPHOSPHATASE"/>
    <property type="match status" value="1"/>
</dbReference>
<organism evidence="7 8">
    <name type="scientific">Anaerococcus porci</name>
    <dbReference type="NCBI Taxonomy" id="2652269"/>
    <lineage>
        <taxon>Bacteria</taxon>
        <taxon>Bacillati</taxon>
        <taxon>Bacillota</taxon>
        <taxon>Tissierellia</taxon>
        <taxon>Tissierellales</taxon>
        <taxon>Peptoniphilaceae</taxon>
        <taxon>Anaerococcus</taxon>
    </lineage>
</organism>
<evidence type="ECO:0000256" key="1">
    <source>
        <dbReference type="PIRNR" id="PIRNR001238"/>
    </source>
</evidence>
<dbReference type="GO" id="GO:0005737">
    <property type="term" value="C:cytoplasm"/>
    <property type="evidence" value="ECO:0007669"/>
    <property type="project" value="UniProtKB-SubCell"/>
</dbReference>
<feature type="binding site" evidence="3">
    <location>
        <begin position="63"/>
        <end position="65"/>
    </location>
    <ligand>
        <name>substrate</name>
    </ligand>
</feature>
<dbReference type="GO" id="GO:0016810">
    <property type="term" value="F:hydrolase activity, acting on carbon-nitrogen (but not peptide) bonds"/>
    <property type="evidence" value="ECO:0007669"/>
    <property type="project" value="InterPro"/>
</dbReference>
<dbReference type="SUPFAM" id="SSF51338">
    <property type="entry name" value="Composite domain of metallo-dependent hydrolases"/>
    <property type="match status" value="2"/>
</dbReference>
<dbReference type="NCBIfam" id="TIGR01975">
    <property type="entry name" value="isoAsp_dipep"/>
    <property type="match status" value="1"/>
</dbReference>
<dbReference type="InterPro" id="IPR010229">
    <property type="entry name" value="Pept_M38_dipep"/>
</dbReference>
<keyword evidence="8" id="KW-1185">Reference proteome</keyword>
<feature type="domain" description="Amidohydrolase-related" evidence="6">
    <location>
        <begin position="255"/>
        <end position="360"/>
    </location>
</feature>
<dbReference type="InterPro" id="IPR051781">
    <property type="entry name" value="Metallo-dep_Hydrolase"/>
</dbReference>
<dbReference type="Proteomes" id="UP000441925">
    <property type="component" value="Unassembled WGS sequence"/>
</dbReference>
<feature type="active site" description="Proton acceptor" evidence="2">
    <location>
        <position position="273"/>
    </location>
</feature>
<feature type="binding site" evidence="4">
    <location>
        <position position="56"/>
    </location>
    <ligand>
        <name>Zn(2+)</name>
        <dbReference type="ChEBI" id="CHEBI:29105"/>
        <label>1</label>
        <note>catalytic</note>
    </ligand>
</feature>
<keyword evidence="1 4" id="KW-0862">Zinc</keyword>
<keyword evidence="1" id="KW-0645">Protease</keyword>
<dbReference type="InterPro" id="IPR032466">
    <property type="entry name" value="Metal_Hydrolase"/>
</dbReference>
<dbReference type="AlphaFoldDB" id="A0A6N7VT55"/>
<feature type="binding site" evidence="3">
    <location>
        <position position="157"/>
    </location>
    <ligand>
        <name>substrate</name>
    </ligand>
</feature>
<evidence type="ECO:0000259" key="6">
    <source>
        <dbReference type="Pfam" id="PF01979"/>
    </source>
</evidence>
<dbReference type="RefSeq" id="WP_154540777.1">
    <property type="nucleotide sequence ID" value="NZ_VULQ01000006.1"/>
</dbReference>
<evidence type="ECO:0000256" key="4">
    <source>
        <dbReference type="PIRSR" id="PIRSR001238-3"/>
    </source>
</evidence>
<comment type="PTM">
    <text evidence="1">Carboxylation allows a single lysine to coordinate two zinc ions.</text>
</comment>
<dbReference type="InterPro" id="IPR006680">
    <property type="entry name" value="Amidohydro-rel"/>
</dbReference>
<feature type="binding site" evidence="4">
    <location>
        <position position="218"/>
    </location>
    <ligand>
        <name>Zn(2+)</name>
        <dbReference type="ChEBI" id="CHEBI:29105"/>
        <label>2</label>
        <note>catalytic</note>
    </ligand>
</feature>
<dbReference type="InterPro" id="IPR011059">
    <property type="entry name" value="Metal-dep_hydrolase_composite"/>
</dbReference>
<comment type="cofactor">
    <cofactor evidence="1 4">
        <name>Zn(2+)</name>
        <dbReference type="ChEBI" id="CHEBI:29105"/>
    </cofactor>
    <text evidence="1 4">Binds 2 Zn(2+) ions per subunit.</text>
</comment>
<comment type="subcellular location">
    <subcellularLocation>
        <location evidence="1">Cytoplasm</location>
    </subcellularLocation>
</comment>
<keyword evidence="1 7" id="KW-0378">Hydrolase</keyword>
<feature type="binding site" evidence="3">
    <location>
        <position position="277"/>
    </location>
    <ligand>
        <name>substrate</name>
    </ligand>
</feature>
<feature type="binding site" evidence="3">
    <location>
        <position position="125"/>
    </location>
    <ligand>
        <name>substrate</name>
    </ligand>
</feature>
<keyword evidence="1 4" id="KW-0479">Metal-binding</keyword>
<dbReference type="EMBL" id="VULQ01000006">
    <property type="protein sequence ID" value="MSS78042.1"/>
    <property type="molecule type" value="Genomic_DNA"/>
</dbReference>
<evidence type="ECO:0000313" key="8">
    <source>
        <dbReference type="Proteomes" id="UP000441925"/>
    </source>
</evidence>
<evidence type="ECO:0000256" key="2">
    <source>
        <dbReference type="PIRSR" id="PIRSR001238-1"/>
    </source>
</evidence>
<sequence>MILIKNIKIVGDKSLTNIYIANDKILDISEDDKKYPVDCIYDGKEMIVIPGLIDQHIHITGGGGEGGFNTKVPEISLSKLIEAGITTVVGLLGTDSETRSVENLVAKSLALTKEGIKTYSLTGSYAYPSPTITGSIKKDIIFIDQLIGVKIAVNDHRDSSLDYKELQRIGADARVAGMISGKSGHVTIHMGGGKFNFKLIDDALKHSNLPIGCFRPTHVNRELSLFEDALDFAKRGGYIDLTSGMGKDYLNDAYAYKKAKDKGVLEKITYSSDGYGSWSTYDDDGNLLDIGYTPVNTGIIAIKEIVKSGEKLKEAIKPFTINVAKALKLDREVGKIKKDYKANLLLLDENLDINTVISNGLFMMKDKKIVRKGTYE</sequence>
<dbReference type="Gene3D" id="2.30.40.10">
    <property type="entry name" value="Urease, subunit C, domain 1"/>
    <property type="match status" value="1"/>
</dbReference>
<protein>
    <recommendedName>
        <fullName evidence="1">Isoaspartyl dipeptidase</fullName>
        <ecNumber evidence="1">3.4.19.-</ecNumber>
    </recommendedName>
</protein>
<evidence type="ECO:0000256" key="3">
    <source>
        <dbReference type="PIRSR" id="PIRSR001238-2"/>
    </source>
</evidence>
<dbReference type="Gene3D" id="3.20.20.140">
    <property type="entry name" value="Metal-dependent hydrolases"/>
    <property type="match status" value="1"/>
</dbReference>
<dbReference type="GO" id="GO:0006508">
    <property type="term" value="P:proteolysis"/>
    <property type="evidence" value="ECO:0007669"/>
    <property type="project" value="UniProtKB-KW"/>
</dbReference>
<keyword evidence="1" id="KW-0482">Metalloprotease</keyword>
<proteinExistence type="inferred from homology"/>
<feature type="binding site" evidence="4">
    <location>
        <position position="189"/>
    </location>
    <ligand>
        <name>Zn(2+)</name>
        <dbReference type="ChEBI" id="CHEBI:29105"/>
        <label>2</label>
        <note>catalytic</note>
    </ligand>
</feature>